<evidence type="ECO:0000256" key="2">
    <source>
        <dbReference type="ARBA" id="ARBA00009865"/>
    </source>
</evidence>
<protein>
    <submittedName>
        <fullName evidence="10">Arabinan endo-1,5-alpha-L-arabinosidase</fullName>
    </submittedName>
</protein>
<dbReference type="AlphaFoldDB" id="A0A3N1GX01"/>
<reference evidence="10 11" key="1">
    <citation type="journal article" date="2015" name="Stand. Genomic Sci.">
        <title>Genomic Encyclopedia of Bacterial and Archaeal Type Strains, Phase III: the genomes of soil and plant-associated and newly described type strains.</title>
        <authorList>
            <person name="Whitman W.B."/>
            <person name="Woyke T."/>
            <person name="Klenk H.P."/>
            <person name="Zhou Y."/>
            <person name="Lilburn T.G."/>
            <person name="Beck B.J."/>
            <person name="De Vos P."/>
            <person name="Vandamme P."/>
            <person name="Eisen J.A."/>
            <person name="Garrity G."/>
            <person name="Hugenholtz P."/>
            <person name="Kyrpides N.C."/>
        </authorList>
    </citation>
    <scope>NUCLEOTIDE SEQUENCE [LARGE SCALE GENOMIC DNA]</scope>
    <source>
        <strain evidence="10 11">CECT 7306</strain>
    </source>
</reference>
<dbReference type="InterPro" id="IPR050727">
    <property type="entry name" value="GH43_arabinanases"/>
</dbReference>
<dbReference type="Gene3D" id="2.115.10.20">
    <property type="entry name" value="Glycosyl hydrolase domain, family 43"/>
    <property type="match status" value="1"/>
</dbReference>
<accession>A0A3N1GX01</accession>
<dbReference type="PANTHER" id="PTHR43301:SF3">
    <property type="entry name" value="ARABINAN ENDO-1,5-ALPHA-L-ARABINOSIDASE A-RELATED"/>
    <property type="match status" value="1"/>
</dbReference>
<evidence type="ECO:0000256" key="3">
    <source>
        <dbReference type="ARBA" id="ARBA00022801"/>
    </source>
</evidence>
<proteinExistence type="inferred from homology"/>
<feature type="region of interest" description="Disordered" evidence="8">
    <location>
        <begin position="99"/>
        <end position="119"/>
    </location>
</feature>
<evidence type="ECO:0000256" key="9">
    <source>
        <dbReference type="SAM" id="SignalP"/>
    </source>
</evidence>
<feature type="chain" id="PRO_5017997751" evidence="9">
    <location>
        <begin position="28"/>
        <end position="427"/>
    </location>
</feature>
<dbReference type="InterPro" id="IPR006710">
    <property type="entry name" value="Glyco_hydro_43"/>
</dbReference>
<keyword evidence="9" id="KW-0732">Signal</keyword>
<dbReference type="SUPFAM" id="SSF75005">
    <property type="entry name" value="Arabinanase/levansucrase/invertase"/>
    <property type="match status" value="1"/>
</dbReference>
<feature type="active site" description="Proton acceptor" evidence="5">
    <location>
        <position position="140"/>
    </location>
</feature>
<feature type="site" description="Important for catalytic activity, responsible for pKa modulation of the active site Glu and correct orientation of both the proton donor and substrate" evidence="6">
    <location>
        <position position="260"/>
    </location>
</feature>
<dbReference type="Pfam" id="PF04616">
    <property type="entry name" value="Glyco_hydro_43"/>
    <property type="match status" value="1"/>
</dbReference>
<gene>
    <name evidence="10" type="ORF">EDC03_2592</name>
</gene>
<keyword evidence="11" id="KW-1185">Reference proteome</keyword>
<dbReference type="GO" id="GO:0004553">
    <property type="term" value="F:hydrolase activity, hydrolyzing O-glycosyl compounds"/>
    <property type="evidence" value="ECO:0007669"/>
    <property type="project" value="InterPro"/>
</dbReference>
<evidence type="ECO:0000256" key="4">
    <source>
        <dbReference type="ARBA" id="ARBA00023295"/>
    </source>
</evidence>
<evidence type="ECO:0000256" key="1">
    <source>
        <dbReference type="ARBA" id="ARBA00004834"/>
    </source>
</evidence>
<keyword evidence="4 7" id="KW-0326">Glycosidase</keyword>
<evidence type="ECO:0000256" key="7">
    <source>
        <dbReference type="RuleBase" id="RU361187"/>
    </source>
</evidence>
<dbReference type="PANTHER" id="PTHR43301">
    <property type="entry name" value="ARABINAN ENDO-1,5-ALPHA-L-ARABINOSIDASE"/>
    <property type="match status" value="1"/>
</dbReference>
<name>A0A3N1GX01_9ACTN</name>
<evidence type="ECO:0000256" key="8">
    <source>
        <dbReference type="SAM" id="MobiDB-lite"/>
    </source>
</evidence>
<dbReference type="EMBL" id="RJKN01000006">
    <property type="protein sequence ID" value="ROP34770.1"/>
    <property type="molecule type" value="Genomic_DNA"/>
</dbReference>
<keyword evidence="3 7" id="KW-0378">Hydrolase</keyword>
<organism evidence="10 11">
    <name type="scientific">Pseudokineococcus lusitanus</name>
    <dbReference type="NCBI Taxonomy" id="763993"/>
    <lineage>
        <taxon>Bacteria</taxon>
        <taxon>Bacillati</taxon>
        <taxon>Actinomycetota</taxon>
        <taxon>Actinomycetes</taxon>
        <taxon>Kineosporiales</taxon>
        <taxon>Kineosporiaceae</taxon>
        <taxon>Pseudokineococcus</taxon>
    </lineage>
</organism>
<evidence type="ECO:0000256" key="6">
    <source>
        <dbReference type="PIRSR" id="PIRSR606710-2"/>
    </source>
</evidence>
<dbReference type="InterPro" id="IPR023296">
    <property type="entry name" value="Glyco_hydro_beta-prop_sf"/>
</dbReference>
<comment type="caution">
    <text evidence="10">The sequence shown here is derived from an EMBL/GenBank/DDBJ whole genome shotgun (WGS) entry which is preliminary data.</text>
</comment>
<dbReference type="Proteomes" id="UP000276232">
    <property type="component" value="Unassembled WGS sequence"/>
</dbReference>
<feature type="signal peptide" evidence="9">
    <location>
        <begin position="1"/>
        <end position="27"/>
    </location>
</feature>
<evidence type="ECO:0000256" key="5">
    <source>
        <dbReference type="PIRSR" id="PIRSR606710-1"/>
    </source>
</evidence>
<dbReference type="GO" id="GO:0005975">
    <property type="term" value="P:carbohydrate metabolic process"/>
    <property type="evidence" value="ECO:0007669"/>
    <property type="project" value="InterPro"/>
</dbReference>
<sequence length="427" mass="45056">MRRPLRTSLAAAAAAAALALTTGAAAAAPDDAAAPTVVVDGRDTGVPDRLLPSGARVSGALQLDGGWASRPAFQRHVVAELRDLRAAGVLSGREASAVRSAAARSADGTPGSEQPPRGRLTMAGDVGDLVPGVVDDPVHDPTLFEHDGTYYVASTGIADADDPGGVFLRRSTGSLEGPWESLGAVPLPAWTRAYDVGHLWAPHLVERDGVVHLYYSASSFGTNTSAIGHASTRTPEDLESWVDSGPVLTSGPGDPYNAIDPQVYVDRSGTWRMAFGSFWTGLQVVEMASMTETTGPVTNLARHPEDPPNPIENPQVFARGGYWYLTAAWDLCCRGVDSTYRTVVGRSTSPTGPFVDRDGVPLLEGGGTVLLDRRGDQVGPGALDVLEDRGLLYAVHHYYDAAADGVIRMQVREVGWEDGWPVVPGED</sequence>
<comment type="pathway">
    <text evidence="1">Glycan metabolism; L-arabinan degradation.</text>
</comment>
<dbReference type="InterPro" id="IPR006311">
    <property type="entry name" value="TAT_signal"/>
</dbReference>
<dbReference type="PROSITE" id="PS51318">
    <property type="entry name" value="TAT"/>
    <property type="match status" value="1"/>
</dbReference>
<feature type="active site" description="Proton donor" evidence="5">
    <location>
        <position position="312"/>
    </location>
</feature>
<dbReference type="CDD" id="cd08998">
    <property type="entry name" value="GH43_Arb43a-like"/>
    <property type="match status" value="1"/>
</dbReference>
<comment type="similarity">
    <text evidence="2 7">Belongs to the glycosyl hydrolase 43 family.</text>
</comment>
<dbReference type="InParanoid" id="A0A3N1GX01"/>
<dbReference type="RefSeq" id="WP_241967182.1">
    <property type="nucleotide sequence ID" value="NZ_RJKN01000006.1"/>
</dbReference>
<evidence type="ECO:0000313" key="10">
    <source>
        <dbReference type="EMBL" id="ROP34770.1"/>
    </source>
</evidence>
<evidence type="ECO:0000313" key="11">
    <source>
        <dbReference type="Proteomes" id="UP000276232"/>
    </source>
</evidence>